<dbReference type="OrthoDB" id="2800937at2759"/>
<dbReference type="Proteomes" id="UP000193067">
    <property type="component" value="Unassembled WGS sequence"/>
</dbReference>
<organism evidence="1 2">
    <name type="scientific">Trametes coccinea (strain BRFM310)</name>
    <name type="common">Pycnoporus coccineus</name>
    <dbReference type="NCBI Taxonomy" id="1353009"/>
    <lineage>
        <taxon>Eukaryota</taxon>
        <taxon>Fungi</taxon>
        <taxon>Dikarya</taxon>
        <taxon>Basidiomycota</taxon>
        <taxon>Agaricomycotina</taxon>
        <taxon>Agaricomycetes</taxon>
        <taxon>Polyporales</taxon>
        <taxon>Polyporaceae</taxon>
        <taxon>Trametes</taxon>
    </lineage>
</organism>
<gene>
    <name evidence="1" type="ORF">PYCCODRAFT_1469926</name>
</gene>
<accession>A0A1Y2IGN8</accession>
<proteinExistence type="predicted"/>
<dbReference type="AlphaFoldDB" id="A0A1Y2IGN8"/>
<dbReference type="STRING" id="1353009.A0A1Y2IGN8"/>
<sequence length="115" mass="13080">MLVLTHRWEPIPGQPHRTRPIHRLDVIIARQCVCPSSSVKHIGIILDQKLRFTEHSQYALGKGQYWATQCQRLAQPSKGMPARFAWQLYISIAIPRMLYAVDVWGIPSALPSSPP</sequence>
<reference evidence="1 2" key="1">
    <citation type="journal article" date="2015" name="Biotechnol. Biofuels">
        <title>Enhanced degradation of softwood versus hardwood by the white-rot fungus Pycnoporus coccineus.</title>
        <authorList>
            <person name="Couturier M."/>
            <person name="Navarro D."/>
            <person name="Chevret D."/>
            <person name="Henrissat B."/>
            <person name="Piumi F."/>
            <person name="Ruiz-Duenas F.J."/>
            <person name="Martinez A.T."/>
            <person name="Grigoriev I.V."/>
            <person name="Riley R."/>
            <person name="Lipzen A."/>
            <person name="Berrin J.G."/>
            <person name="Master E.R."/>
            <person name="Rosso M.N."/>
        </authorList>
    </citation>
    <scope>NUCLEOTIDE SEQUENCE [LARGE SCALE GENOMIC DNA]</scope>
    <source>
        <strain evidence="1 2">BRFM310</strain>
    </source>
</reference>
<protein>
    <submittedName>
        <fullName evidence="1">Uncharacterized protein</fullName>
    </submittedName>
</protein>
<evidence type="ECO:0000313" key="2">
    <source>
        <dbReference type="Proteomes" id="UP000193067"/>
    </source>
</evidence>
<name>A0A1Y2IGN8_TRAC3</name>
<evidence type="ECO:0000313" key="1">
    <source>
        <dbReference type="EMBL" id="OSC99793.1"/>
    </source>
</evidence>
<keyword evidence="2" id="KW-1185">Reference proteome</keyword>
<dbReference type="EMBL" id="KZ084124">
    <property type="protein sequence ID" value="OSC99793.1"/>
    <property type="molecule type" value="Genomic_DNA"/>
</dbReference>